<feature type="region of interest" description="Disordered" evidence="1">
    <location>
        <begin position="1"/>
        <end position="27"/>
    </location>
</feature>
<name>A0A5A7PLN8_STRAF</name>
<protein>
    <submittedName>
        <fullName evidence="2">Sh3 domain-containing protein</fullName>
    </submittedName>
</protein>
<feature type="compositionally biased region" description="Polar residues" evidence="1">
    <location>
        <begin position="1"/>
        <end position="15"/>
    </location>
</feature>
<comment type="caution">
    <text evidence="2">The sequence shown here is derived from an EMBL/GenBank/DDBJ whole genome shotgun (WGS) entry which is preliminary data.</text>
</comment>
<accession>A0A5A7PLN8</accession>
<reference evidence="3" key="1">
    <citation type="journal article" date="2019" name="Curr. Biol.">
        <title>Genome Sequence of Striga asiatica Provides Insight into the Evolution of Plant Parasitism.</title>
        <authorList>
            <person name="Yoshida S."/>
            <person name="Kim S."/>
            <person name="Wafula E.K."/>
            <person name="Tanskanen J."/>
            <person name="Kim Y.M."/>
            <person name="Honaas L."/>
            <person name="Yang Z."/>
            <person name="Spallek T."/>
            <person name="Conn C.E."/>
            <person name="Ichihashi Y."/>
            <person name="Cheong K."/>
            <person name="Cui S."/>
            <person name="Der J.P."/>
            <person name="Gundlach H."/>
            <person name="Jiao Y."/>
            <person name="Hori C."/>
            <person name="Ishida J.K."/>
            <person name="Kasahara H."/>
            <person name="Kiba T."/>
            <person name="Kim M.S."/>
            <person name="Koo N."/>
            <person name="Laohavisit A."/>
            <person name="Lee Y.H."/>
            <person name="Lumba S."/>
            <person name="McCourt P."/>
            <person name="Mortimer J.C."/>
            <person name="Mutuku J.M."/>
            <person name="Nomura T."/>
            <person name="Sasaki-Sekimoto Y."/>
            <person name="Seto Y."/>
            <person name="Wang Y."/>
            <person name="Wakatake T."/>
            <person name="Sakakibara H."/>
            <person name="Demura T."/>
            <person name="Yamaguchi S."/>
            <person name="Yoneyama K."/>
            <person name="Manabe R.I."/>
            <person name="Nelson D.C."/>
            <person name="Schulman A.H."/>
            <person name="Timko M.P."/>
            <person name="dePamphilis C.W."/>
            <person name="Choi D."/>
            <person name="Shirasu K."/>
        </authorList>
    </citation>
    <scope>NUCLEOTIDE SEQUENCE [LARGE SCALE GENOMIC DNA]</scope>
    <source>
        <strain evidence="3">cv. UVA1</strain>
    </source>
</reference>
<keyword evidence="3" id="KW-1185">Reference proteome</keyword>
<dbReference type="Proteomes" id="UP000325081">
    <property type="component" value="Unassembled WGS sequence"/>
</dbReference>
<feature type="compositionally biased region" description="Basic and acidic residues" evidence="1">
    <location>
        <begin position="52"/>
        <end position="66"/>
    </location>
</feature>
<proteinExistence type="predicted"/>
<feature type="region of interest" description="Disordered" evidence="1">
    <location>
        <begin position="42"/>
        <end position="96"/>
    </location>
</feature>
<sequence>MQPFTDGSQTPQIQAEPSIGEEHSPPEAGIFLTFPAIFLSCTSSDSSSSCSGHDHRSSGRRREPHVSHRATPSPPTAGRREEQRVPAVRSIPRQSSLANLRVDARSPHSKLHRFFSLSDFVQRAAKRSVSFQPGSSSGLLVLKQQPQFIKLSFIELCRDSSMFASDSRVPNPSCK</sequence>
<evidence type="ECO:0000313" key="2">
    <source>
        <dbReference type="EMBL" id="GER33660.1"/>
    </source>
</evidence>
<evidence type="ECO:0000256" key="1">
    <source>
        <dbReference type="SAM" id="MobiDB-lite"/>
    </source>
</evidence>
<gene>
    <name evidence="2" type="ORF">STAS_09810</name>
</gene>
<feature type="compositionally biased region" description="Low complexity" evidence="1">
    <location>
        <begin position="42"/>
        <end position="51"/>
    </location>
</feature>
<dbReference type="AlphaFoldDB" id="A0A5A7PLN8"/>
<dbReference type="EMBL" id="BKCP01004761">
    <property type="protein sequence ID" value="GER33660.1"/>
    <property type="molecule type" value="Genomic_DNA"/>
</dbReference>
<organism evidence="2 3">
    <name type="scientific">Striga asiatica</name>
    <name type="common">Asiatic witchweed</name>
    <name type="synonym">Buchnera asiatica</name>
    <dbReference type="NCBI Taxonomy" id="4170"/>
    <lineage>
        <taxon>Eukaryota</taxon>
        <taxon>Viridiplantae</taxon>
        <taxon>Streptophyta</taxon>
        <taxon>Embryophyta</taxon>
        <taxon>Tracheophyta</taxon>
        <taxon>Spermatophyta</taxon>
        <taxon>Magnoliopsida</taxon>
        <taxon>eudicotyledons</taxon>
        <taxon>Gunneridae</taxon>
        <taxon>Pentapetalae</taxon>
        <taxon>asterids</taxon>
        <taxon>lamiids</taxon>
        <taxon>Lamiales</taxon>
        <taxon>Orobanchaceae</taxon>
        <taxon>Buchnereae</taxon>
        <taxon>Striga</taxon>
    </lineage>
</organism>
<evidence type="ECO:0000313" key="3">
    <source>
        <dbReference type="Proteomes" id="UP000325081"/>
    </source>
</evidence>